<keyword evidence="2" id="KW-0004">4Fe-4S</keyword>
<dbReference type="Proteomes" id="UP000752814">
    <property type="component" value="Unassembled WGS sequence"/>
</dbReference>
<keyword evidence="7" id="KW-0411">Iron-sulfur</keyword>
<reference evidence="9" key="1">
    <citation type="submission" date="2016-03" db="EMBL/GenBank/DDBJ databases">
        <authorList>
            <person name="Borrel G."/>
            <person name="Mccann A."/>
            <person name="O'Toole P.W."/>
        </authorList>
    </citation>
    <scope>NUCLEOTIDE SEQUENCE</scope>
    <source>
        <strain evidence="9">183</strain>
    </source>
</reference>
<dbReference type="InterPro" id="IPR011898">
    <property type="entry name" value="PorD_KorD"/>
</dbReference>
<dbReference type="GO" id="GO:0051539">
    <property type="term" value="F:4 iron, 4 sulfur cluster binding"/>
    <property type="evidence" value="ECO:0007669"/>
    <property type="project" value="UniProtKB-KW"/>
</dbReference>
<proteinExistence type="predicted"/>
<feature type="domain" description="4Fe-4S ferredoxin-type" evidence="8">
    <location>
        <begin position="59"/>
        <end position="88"/>
    </location>
</feature>
<dbReference type="OMA" id="CGNCILY"/>
<dbReference type="NCBIfam" id="TIGR02179">
    <property type="entry name" value="PorD_KorD"/>
    <property type="match status" value="1"/>
</dbReference>
<evidence type="ECO:0000313" key="9">
    <source>
        <dbReference type="EMBL" id="TQS84105.1"/>
    </source>
</evidence>
<keyword evidence="3" id="KW-0479">Metal-binding</keyword>
<dbReference type="PROSITE" id="PS51379">
    <property type="entry name" value="4FE4S_FER_2"/>
    <property type="match status" value="2"/>
</dbReference>
<dbReference type="Gene3D" id="3.30.70.20">
    <property type="match status" value="1"/>
</dbReference>
<dbReference type="AlphaFoldDB" id="A0A8J8PE78"/>
<keyword evidence="6" id="KW-0408">Iron</keyword>
<dbReference type="PANTHER" id="PTHR43724:SF1">
    <property type="entry name" value="PYRUVATE SYNTHASE SUBUNIT PORD"/>
    <property type="match status" value="1"/>
</dbReference>
<evidence type="ECO:0000313" key="10">
    <source>
        <dbReference type="Proteomes" id="UP000752814"/>
    </source>
</evidence>
<dbReference type="GO" id="GO:0046872">
    <property type="term" value="F:metal ion binding"/>
    <property type="evidence" value="ECO:0007669"/>
    <property type="project" value="UniProtKB-KW"/>
</dbReference>
<dbReference type="GeneID" id="41322801"/>
<comment type="cofactor">
    <cofactor evidence="1">
        <name>[4Fe-4S] cluster</name>
        <dbReference type="ChEBI" id="CHEBI:49883"/>
    </cofactor>
</comment>
<evidence type="ECO:0000256" key="1">
    <source>
        <dbReference type="ARBA" id="ARBA00001966"/>
    </source>
</evidence>
<dbReference type="RefSeq" id="WP_020448280.1">
    <property type="nucleotide sequence ID" value="NZ_CAYAXV010000008.1"/>
</dbReference>
<dbReference type="PANTHER" id="PTHR43724">
    <property type="entry name" value="PYRUVATE SYNTHASE SUBUNIT PORD"/>
    <property type="match status" value="1"/>
</dbReference>
<name>A0A8J8PE78_9ARCH</name>
<evidence type="ECO:0000256" key="2">
    <source>
        <dbReference type="ARBA" id="ARBA00022485"/>
    </source>
</evidence>
<evidence type="ECO:0000256" key="6">
    <source>
        <dbReference type="ARBA" id="ARBA00023004"/>
    </source>
</evidence>
<keyword evidence="5" id="KW-0249">Electron transport</keyword>
<evidence type="ECO:0000256" key="5">
    <source>
        <dbReference type="ARBA" id="ARBA00022982"/>
    </source>
</evidence>
<evidence type="ECO:0000256" key="7">
    <source>
        <dbReference type="ARBA" id="ARBA00023014"/>
    </source>
</evidence>
<feature type="domain" description="4Fe-4S ferredoxin-type" evidence="8">
    <location>
        <begin position="29"/>
        <end position="58"/>
    </location>
</feature>
<dbReference type="PROSITE" id="PS00198">
    <property type="entry name" value="4FE4S_FER_1"/>
    <property type="match status" value="2"/>
</dbReference>
<dbReference type="EMBL" id="LVVT01000007">
    <property type="protein sequence ID" value="TQS84105.1"/>
    <property type="molecule type" value="Genomic_DNA"/>
</dbReference>
<evidence type="ECO:0000256" key="3">
    <source>
        <dbReference type="ARBA" id="ARBA00022723"/>
    </source>
</evidence>
<protein>
    <submittedName>
        <fullName evidence="9">Pyruvate synthase</fullName>
    </submittedName>
</protein>
<dbReference type="InterPro" id="IPR017896">
    <property type="entry name" value="4Fe4S_Fe-S-bd"/>
</dbReference>
<accession>A0A8J8PE78</accession>
<dbReference type="SUPFAM" id="SSF54862">
    <property type="entry name" value="4Fe-4S ferredoxins"/>
    <property type="match status" value="1"/>
</dbReference>
<dbReference type="InterPro" id="IPR017900">
    <property type="entry name" value="4Fe4S_Fe_S_CS"/>
</dbReference>
<dbReference type="Pfam" id="PF14697">
    <property type="entry name" value="Fer4_21"/>
    <property type="match status" value="1"/>
</dbReference>
<evidence type="ECO:0000259" key="8">
    <source>
        <dbReference type="PROSITE" id="PS51379"/>
    </source>
</evidence>
<comment type="caution">
    <text evidence="9">The sequence shown here is derived from an EMBL/GenBank/DDBJ whole genome shotgun (WGS) entry which is preliminary data.</text>
</comment>
<gene>
    <name evidence="9" type="ORF">A3207_07265</name>
</gene>
<keyword evidence="5" id="KW-0813">Transport</keyword>
<organism evidence="9 10">
    <name type="scientific">Candidatus Methanomassiliicoccus intestinalis</name>
    <dbReference type="NCBI Taxonomy" id="1406512"/>
    <lineage>
        <taxon>Archaea</taxon>
        <taxon>Methanobacteriati</taxon>
        <taxon>Thermoplasmatota</taxon>
        <taxon>Thermoplasmata</taxon>
        <taxon>Methanomassiliicoccales</taxon>
        <taxon>Methanomassiliicoccaceae</taxon>
        <taxon>Methanomassiliicoccus</taxon>
    </lineage>
</organism>
<keyword evidence="4" id="KW-0677">Repeat</keyword>
<evidence type="ECO:0000256" key="4">
    <source>
        <dbReference type="ARBA" id="ARBA00022737"/>
    </source>
</evidence>
<keyword evidence="9" id="KW-0670">Pyruvate</keyword>
<dbReference type="GO" id="GO:0016625">
    <property type="term" value="F:oxidoreductase activity, acting on the aldehyde or oxo group of donors, iron-sulfur protein as acceptor"/>
    <property type="evidence" value="ECO:0007669"/>
    <property type="project" value="InterPro"/>
</dbReference>
<sequence length="91" mass="9932">MAEYKTTATSAIISAGTAKSYETGSWRSHRPVLDKEQCVNCMTCWVFCPDNSIVVENGEVLGFKLTHCKGCGICAQDCPKKAITMVPEGRQ</sequence>